<dbReference type="GO" id="GO:0004867">
    <property type="term" value="F:serine-type endopeptidase inhibitor activity"/>
    <property type="evidence" value="ECO:0007669"/>
    <property type="project" value="UniProtKB-KW"/>
</dbReference>
<dbReference type="CDD" id="cd19941">
    <property type="entry name" value="TIL"/>
    <property type="match status" value="1"/>
</dbReference>
<evidence type="ECO:0000256" key="3">
    <source>
        <dbReference type="ARBA" id="ARBA00023157"/>
    </source>
</evidence>
<feature type="domain" description="TIL" evidence="5">
    <location>
        <begin position="73"/>
        <end position="126"/>
    </location>
</feature>
<keyword evidence="4" id="KW-0732">Signal</keyword>
<evidence type="ECO:0000256" key="1">
    <source>
        <dbReference type="ARBA" id="ARBA00022690"/>
    </source>
</evidence>
<dbReference type="WBParaSite" id="MBELARI_LOCUS13061">
    <property type="protein sequence ID" value="MBELARI_LOCUS13061"/>
    <property type="gene ID" value="MBELARI_LOCUS13061"/>
</dbReference>
<feature type="chain" id="PRO_5041856378" evidence="4">
    <location>
        <begin position="25"/>
        <end position="145"/>
    </location>
</feature>
<evidence type="ECO:0000256" key="2">
    <source>
        <dbReference type="ARBA" id="ARBA00022900"/>
    </source>
</evidence>
<proteinExistence type="predicted"/>
<name>A0AAF3EGI0_9BILA</name>
<dbReference type="PANTHER" id="PTHR23259:SF70">
    <property type="entry name" value="ACCESSORY GLAND PROTEIN ACP62F-RELATED"/>
    <property type="match status" value="1"/>
</dbReference>
<reference evidence="7 8" key="1">
    <citation type="submission" date="2024-02" db="UniProtKB">
        <authorList>
            <consortium name="WormBaseParasite"/>
        </authorList>
    </citation>
    <scope>IDENTIFICATION</scope>
</reference>
<dbReference type="PANTHER" id="PTHR23259">
    <property type="entry name" value="RIDDLE"/>
    <property type="match status" value="1"/>
</dbReference>
<protein>
    <submittedName>
        <fullName evidence="7 8">TIL domain-containing protein</fullName>
    </submittedName>
</protein>
<evidence type="ECO:0000313" key="6">
    <source>
        <dbReference type="Proteomes" id="UP000887575"/>
    </source>
</evidence>
<keyword evidence="6" id="KW-1185">Reference proteome</keyword>
<accession>A0AAF3EGI0</accession>
<keyword evidence="1" id="KW-0646">Protease inhibitor</keyword>
<keyword evidence="2" id="KW-0722">Serine protease inhibitor</keyword>
<evidence type="ECO:0000256" key="4">
    <source>
        <dbReference type="SAM" id="SignalP"/>
    </source>
</evidence>
<sequence>MLTLKSSVFLLAVLLAGESASISATSDSASINNNQNYCENIVCQDGFHCDPSYKCTRIPCVPQCIETGIRTDCRKNEELNECGNGCEPTCQEENPVCPAICGPRACKCEVGYVREPMGRCIKRAQCPMARLPRPRGQTRNGGKRS</sequence>
<evidence type="ECO:0000313" key="8">
    <source>
        <dbReference type="WBParaSite" id="MBELARI_LOCUS2987"/>
    </source>
</evidence>
<dbReference type="InterPro" id="IPR002919">
    <property type="entry name" value="TIL_dom"/>
</dbReference>
<evidence type="ECO:0000313" key="7">
    <source>
        <dbReference type="WBParaSite" id="MBELARI_LOCUS13061"/>
    </source>
</evidence>
<organism evidence="6 7">
    <name type="scientific">Mesorhabditis belari</name>
    <dbReference type="NCBI Taxonomy" id="2138241"/>
    <lineage>
        <taxon>Eukaryota</taxon>
        <taxon>Metazoa</taxon>
        <taxon>Ecdysozoa</taxon>
        <taxon>Nematoda</taxon>
        <taxon>Chromadorea</taxon>
        <taxon>Rhabditida</taxon>
        <taxon>Rhabditina</taxon>
        <taxon>Rhabditomorpha</taxon>
        <taxon>Rhabditoidea</taxon>
        <taxon>Rhabditidae</taxon>
        <taxon>Mesorhabditinae</taxon>
        <taxon>Mesorhabditis</taxon>
    </lineage>
</organism>
<dbReference type="InterPro" id="IPR036084">
    <property type="entry name" value="Ser_inhib-like_sf"/>
</dbReference>
<dbReference type="Gene3D" id="2.10.25.10">
    <property type="entry name" value="Laminin"/>
    <property type="match status" value="1"/>
</dbReference>
<dbReference type="Pfam" id="PF01826">
    <property type="entry name" value="TIL"/>
    <property type="match status" value="1"/>
</dbReference>
<dbReference type="InterPro" id="IPR051368">
    <property type="entry name" value="SerProtInhib-TIL_Domain"/>
</dbReference>
<evidence type="ECO:0000259" key="5">
    <source>
        <dbReference type="Pfam" id="PF01826"/>
    </source>
</evidence>
<keyword evidence="3" id="KW-1015">Disulfide bond</keyword>
<feature type="signal peptide" evidence="4">
    <location>
        <begin position="1"/>
        <end position="24"/>
    </location>
</feature>
<dbReference type="AlphaFoldDB" id="A0AAF3EGI0"/>
<dbReference type="Proteomes" id="UP000887575">
    <property type="component" value="Unassembled WGS sequence"/>
</dbReference>
<dbReference type="SUPFAM" id="SSF57567">
    <property type="entry name" value="Serine protease inhibitors"/>
    <property type="match status" value="1"/>
</dbReference>
<dbReference type="WBParaSite" id="MBELARI_LOCUS2987">
    <property type="protein sequence ID" value="MBELARI_LOCUS2987"/>
    <property type="gene ID" value="MBELARI_LOCUS2987"/>
</dbReference>